<dbReference type="AlphaFoldDB" id="A0A0N0BIX3"/>
<dbReference type="EMBL" id="KQ435726">
    <property type="protein sequence ID" value="KOX78172.1"/>
    <property type="molecule type" value="Genomic_DNA"/>
</dbReference>
<gene>
    <name evidence="2" type="ORF">WN51_09531</name>
</gene>
<reference evidence="2 3" key="1">
    <citation type="submission" date="2015-07" db="EMBL/GenBank/DDBJ databases">
        <title>The genome of Melipona quadrifasciata.</title>
        <authorList>
            <person name="Pan H."/>
            <person name="Kapheim K."/>
        </authorList>
    </citation>
    <scope>NUCLEOTIDE SEQUENCE [LARGE SCALE GENOMIC DNA]</scope>
    <source>
        <strain evidence="2">0111107301</strain>
        <tissue evidence="2">Whole body</tissue>
    </source>
</reference>
<evidence type="ECO:0000256" key="1">
    <source>
        <dbReference type="SAM" id="MobiDB-lite"/>
    </source>
</evidence>
<evidence type="ECO:0000313" key="3">
    <source>
        <dbReference type="Proteomes" id="UP000053105"/>
    </source>
</evidence>
<name>A0A0N0BIX3_9HYME</name>
<feature type="region of interest" description="Disordered" evidence="1">
    <location>
        <begin position="43"/>
        <end position="69"/>
    </location>
</feature>
<proteinExistence type="predicted"/>
<accession>A0A0N0BIX3</accession>
<dbReference type="Proteomes" id="UP000053105">
    <property type="component" value="Unassembled WGS sequence"/>
</dbReference>
<evidence type="ECO:0000313" key="2">
    <source>
        <dbReference type="EMBL" id="KOX78172.1"/>
    </source>
</evidence>
<keyword evidence="3" id="KW-1185">Reference proteome</keyword>
<protein>
    <submittedName>
        <fullName evidence="2">Uncharacterized protein</fullName>
    </submittedName>
</protein>
<sequence>MQKGRGPGRVRRVLQIIQLAPRIKFDTEQRDLEKWKSQLKTEGASCNQVAGRAKRRNSGGGSRDSTQDIQETVRNFNISKSFKTFGTSKSKLSKTAKIAETDEISKAPKDLRNLRNLSGIFKNSNIIETFEIFKSLRNPRDFQDYEDSCLDVRDSQEIGAADSVLLDPGNSRPLLPKRLDSFQLGALTSLADCQR</sequence>
<organism evidence="2 3">
    <name type="scientific">Melipona quadrifasciata</name>
    <dbReference type="NCBI Taxonomy" id="166423"/>
    <lineage>
        <taxon>Eukaryota</taxon>
        <taxon>Metazoa</taxon>
        <taxon>Ecdysozoa</taxon>
        <taxon>Arthropoda</taxon>
        <taxon>Hexapoda</taxon>
        <taxon>Insecta</taxon>
        <taxon>Pterygota</taxon>
        <taxon>Neoptera</taxon>
        <taxon>Endopterygota</taxon>
        <taxon>Hymenoptera</taxon>
        <taxon>Apocrita</taxon>
        <taxon>Aculeata</taxon>
        <taxon>Apoidea</taxon>
        <taxon>Anthophila</taxon>
        <taxon>Apidae</taxon>
        <taxon>Melipona</taxon>
    </lineage>
</organism>